<keyword evidence="5 8" id="KW-0472">Membrane</keyword>
<dbReference type="PRINTS" id="PR00237">
    <property type="entry name" value="GPCRRHODOPSN"/>
</dbReference>
<dbReference type="InterPro" id="IPR017452">
    <property type="entry name" value="GPCR_Rhodpsn_7TM"/>
</dbReference>
<dbReference type="PANTHER" id="PTHR45695:SF15">
    <property type="entry name" value="OPSIN RH2"/>
    <property type="match status" value="1"/>
</dbReference>
<evidence type="ECO:0000313" key="10">
    <source>
        <dbReference type="EnsemblMetazoa" id="CJA11303.1"/>
    </source>
</evidence>
<dbReference type="PROSITE" id="PS50262">
    <property type="entry name" value="G_PROTEIN_RECEP_F1_2"/>
    <property type="match status" value="1"/>
</dbReference>
<organism evidence="10 11">
    <name type="scientific">Caenorhabditis japonica</name>
    <dbReference type="NCBI Taxonomy" id="281687"/>
    <lineage>
        <taxon>Eukaryota</taxon>
        <taxon>Metazoa</taxon>
        <taxon>Ecdysozoa</taxon>
        <taxon>Nematoda</taxon>
        <taxon>Chromadorea</taxon>
        <taxon>Rhabditida</taxon>
        <taxon>Rhabditina</taxon>
        <taxon>Rhabditomorpha</taxon>
        <taxon>Rhabditoidea</taxon>
        <taxon>Rhabditidae</taxon>
        <taxon>Peloderinae</taxon>
        <taxon>Caenorhabditis</taxon>
    </lineage>
</organism>
<keyword evidence="2 8" id="KW-0812">Transmembrane</keyword>
<dbReference type="GO" id="GO:0005886">
    <property type="term" value="C:plasma membrane"/>
    <property type="evidence" value="ECO:0007669"/>
    <property type="project" value="TreeGrafter"/>
</dbReference>
<dbReference type="Gene3D" id="1.20.1070.10">
    <property type="entry name" value="Rhodopsin 7-helix transmembrane proteins"/>
    <property type="match status" value="1"/>
</dbReference>
<feature type="transmembrane region" description="Helical" evidence="8">
    <location>
        <begin position="48"/>
        <end position="72"/>
    </location>
</feature>
<dbReference type="GO" id="GO:0004930">
    <property type="term" value="F:G protein-coupled receptor activity"/>
    <property type="evidence" value="ECO:0007669"/>
    <property type="project" value="UniProtKB-KW"/>
</dbReference>
<dbReference type="PANTHER" id="PTHR45695">
    <property type="entry name" value="LEUCOKININ RECEPTOR-RELATED"/>
    <property type="match status" value="1"/>
</dbReference>
<evidence type="ECO:0000256" key="8">
    <source>
        <dbReference type="SAM" id="Phobius"/>
    </source>
</evidence>
<name>A0A8R1DSY4_CAEJA</name>
<evidence type="ECO:0000256" key="3">
    <source>
        <dbReference type="ARBA" id="ARBA00022989"/>
    </source>
</evidence>
<evidence type="ECO:0000256" key="1">
    <source>
        <dbReference type="ARBA" id="ARBA00004141"/>
    </source>
</evidence>
<keyword evidence="11" id="KW-1185">Reference proteome</keyword>
<evidence type="ECO:0000256" key="5">
    <source>
        <dbReference type="ARBA" id="ARBA00023136"/>
    </source>
</evidence>
<sequence>MSDPNLTSSAANFDEYDQDQIIGLQLGSDAEYEDVIAQALWPNVVEQWFVIILAGMMVIGVIGNTLVVVVVATNKSMRNALNLVLMNLAIADLLILLFCLPLTVVNDVTKTFWFSAVFCKSVNFINVRSEHVSVCEHHESGVYHLNLAIGNVPVFSGACHSQSLSCTICPT</sequence>
<protein>
    <submittedName>
        <fullName evidence="10">G_PROTEIN_RECEP_F1_2 domain-containing protein</fullName>
    </submittedName>
</protein>
<reference evidence="10" key="2">
    <citation type="submission" date="2022-06" db="UniProtKB">
        <authorList>
            <consortium name="EnsemblMetazoa"/>
        </authorList>
    </citation>
    <scope>IDENTIFICATION</scope>
    <source>
        <strain evidence="10">DF5081</strain>
    </source>
</reference>
<keyword evidence="3 8" id="KW-1133">Transmembrane helix</keyword>
<feature type="domain" description="G-protein coupled receptors family 1 profile" evidence="9">
    <location>
        <begin position="63"/>
        <end position="134"/>
    </location>
</feature>
<dbReference type="InterPro" id="IPR000276">
    <property type="entry name" value="GPCR_Rhodpsn"/>
</dbReference>
<dbReference type="EnsemblMetazoa" id="CJA11303.1">
    <property type="protein sequence ID" value="CJA11303.1"/>
    <property type="gene ID" value="WBGene00130507"/>
</dbReference>
<evidence type="ECO:0000256" key="6">
    <source>
        <dbReference type="ARBA" id="ARBA00023170"/>
    </source>
</evidence>
<dbReference type="SUPFAM" id="SSF81321">
    <property type="entry name" value="Family A G protein-coupled receptor-like"/>
    <property type="match status" value="1"/>
</dbReference>
<dbReference type="AlphaFoldDB" id="A0A8R1DSY4"/>
<dbReference type="Pfam" id="PF00001">
    <property type="entry name" value="7tm_1"/>
    <property type="match status" value="1"/>
</dbReference>
<evidence type="ECO:0000256" key="4">
    <source>
        <dbReference type="ARBA" id="ARBA00023040"/>
    </source>
</evidence>
<keyword evidence="7" id="KW-0807">Transducer</keyword>
<feature type="transmembrane region" description="Helical" evidence="8">
    <location>
        <begin position="84"/>
        <end position="105"/>
    </location>
</feature>
<evidence type="ECO:0000259" key="9">
    <source>
        <dbReference type="PROSITE" id="PS50262"/>
    </source>
</evidence>
<evidence type="ECO:0000256" key="2">
    <source>
        <dbReference type="ARBA" id="ARBA00022692"/>
    </source>
</evidence>
<keyword evidence="6" id="KW-0675">Receptor</keyword>
<proteinExistence type="predicted"/>
<comment type="subcellular location">
    <subcellularLocation>
        <location evidence="1">Membrane</location>
        <topology evidence="1">Multi-pass membrane protein</topology>
    </subcellularLocation>
</comment>
<accession>A0A8R1DSY4</accession>
<dbReference type="Proteomes" id="UP000005237">
    <property type="component" value="Unassembled WGS sequence"/>
</dbReference>
<evidence type="ECO:0000256" key="7">
    <source>
        <dbReference type="ARBA" id="ARBA00023224"/>
    </source>
</evidence>
<reference evidence="11" key="1">
    <citation type="submission" date="2010-08" db="EMBL/GenBank/DDBJ databases">
        <authorList>
            <consortium name="Caenorhabditis japonica Sequencing Consortium"/>
            <person name="Wilson R.K."/>
        </authorList>
    </citation>
    <scope>NUCLEOTIDE SEQUENCE [LARGE SCALE GENOMIC DNA]</scope>
    <source>
        <strain evidence="11">DF5081</strain>
    </source>
</reference>
<keyword evidence="4" id="KW-0297">G-protein coupled receptor</keyword>
<evidence type="ECO:0000313" key="11">
    <source>
        <dbReference type="Proteomes" id="UP000005237"/>
    </source>
</evidence>